<feature type="transmembrane region" description="Helical" evidence="1">
    <location>
        <begin position="20"/>
        <end position="49"/>
    </location>
</feature>
<organism evidence="2 3">
    <name type="scientific">Caldicellulosiruptor changbaiensis</name>
    <dbReference type="NCBI Taxonomy" id="1222016"/>
    <lineage>
        <taxon>Bacteria</taxon>
        <taxon>Bacillati</taxon>
        <taxon>Bacillota</taxon>
        <taxon>Bacillota incertae sedis</taxon>
        <taxon>Caldicellulosiruptorales</taxon>
        <taxon>Caldicellulosiruptoraceae</taxon>
        <taxon>Caldicellulosiruptor</taxon>
    </lineage>
</organism>
<feature type="transmembrane region" description="Helical" evidence="1">
    <location>
        <begin position="72"/>
        <end position="99"/>
    </location>
</feature>
<keyword evidence="3" id="KW-1185">Reference proteome</keyword>
<protein>
    <recommendedName>
        <fullName evidence="4">Glycerophosphoryl diester phosphodiesterase membrane domain-containing protein</fullName>
    </recommendedName>
</protein>
<dbReference type="AlphaFoldDB" id="A0A3T0D8C4"/>
<keyword evidence="1" id="KW-1133">Transmembrane helix</keyword>
<accession>A0A3T0D8C4</accession>
<proteinExistence type="predicted"/>
<feature type="transmembrane region" description="Helical" evidence="1">
    <location>
        <begin position="254"/>
        <end position="277"/>
    </location>
</feature>
<feature type="transmembrane region" description="Helical" evidence="1">
    <location>
        <begin position="134"/>
        <end position="159"/>
    </location>
</feature>
<feature type="transmembrane region" description="Helical" evidence="1">
    <location>
        <begin position="165"/>
        <end position="187"/>
    </location>
</feature>
<dbReference type="KEGG" id="ccha:ELD05_12880"/>
<gene>
    <name evidence="2" type="ORF">ELD05_12880</name>
</gene>
<feature type="transmembrane region" description="Helical" evidence="1">
    <location>
        <begin position="218"/>
        <end position="242"/>
    </location>
</feature>
<name>A0A3T0D8C4_9FIRM</name>
<reference evidence="2 3" key="1">
    <citation type="submission" date="2018-12" db="EMBL/GenBank/DDBJ databases">
        <title>Genome sequence from the cellulolytic species, Caldicellulosiruptor changbaiensis.</title>
        <authorList>
            <person name="Blumer-Schuette S.E."/>
            <person name="Mendoza C."/>
        </authorList>
    </citation>
    <scope>NUCLEOTIDE SEQUENCE [LARGE SCALE GENOMIC DNA]</scope>
    <source>
        <strain evidence="2 3">CBS-Z</strain>
    </source>
</reference>
<sequence length="309" mass="35108">MFRDFLQDSFFYTKRYYGYIFGLIVISALIVFLSFVILLILGILLAMFMGVDVSTVSLLKEEDIFPFLSNKLIFFIILMVILSLVWIFLVVTFIQYPLIKTFIEISRDKEVVKRPFSIYFEKMKEKNILMALKMFGLGLLLMLIVAPVLIVGIVCVARAPDIIDVLARFVVFAIGIAGFVLAIYLLLRLMFANSALIDKNLGILESIRESLKLTKGKMGFVIATALYSIIASMIFQIPLYIVGILDKTGSFHESFLFIILSLAAAILYFIAFPYFVIIQYLPYNMLNDVINKESNVESQEDNSNDFVVG</sequence>
<keyword evidence="1" id="KW-0812">Transmembrane</keyword>
<dbReference type="Proteomes" id="UP000282930">
    <property type="component" value="Chromosome"/>
</dbReference>
<evidence type="ECO:0000256" key="1">
    <source>
        <dbReference type="SAM" id="Phobius"/>
    </source>
</evidence>
<dbReference type="RefSeq" id="WP_127352741.1">
    <property type="nucleotide sequence ID" value="NZ_CP034791.1"/>
</dbReference>
<keyword evidence="1" id="KW-0472">Membrane</keyword>
<evidence type="ECO:0000313" key="2">
    <source>
        <dbReference type="EMBL" id="AZT91421.1"/>
    </source>
</evidence>
<evidence type="ECO:0008006" key="4">
    <source>
        <dbReference type="Google" id="ProtNLM"/>
    </source>
</evidence>
<evidence type="ECO:0000313" key="3">
    <source>
        <dbReference type="Proteomes" id="UP000282930"/>
    </source>
</evidence>
<dbReference type="EMBL" id="CP034791">
    <property type="protein sequence ID" value="AZT91421.1"/>
    <property type="molecule type" value="Genomic_DNA"/>
</dbReference>